<dbReference type="InterPro" id="IPR009027">
    <property type="entry name" value="Ribosomal_bL9/RNase_H1_N"/>
</dbReference>
<feature type="compositionally biased region" description="Low complexity" evidence="1">
    <location>
        <begin position="86"/>
        <end position="111"/>
    </location>
</feature>
<name>A0A8S1CP45_9INSE</name>
<evidence type="ECO:0000259" key="2">
    <source>
        <dbReference type="Pfam" id="PF01693"/>
    </source>
</evidence>
<dbReference type="Gene3D" id="3.30.420.10">
    <property type="entry name" value="Ribonuclease H-like superfamily/Ribonuclease H"/>
    <property type="match status" value="1"/>
</dbReference>
<dbReference type="InterPro" id="IPR036397">
    <property type="entry name" value="RNaseH_sf"/>
</dbReference>
<dbReference type="EMBL" id="CADEPI010000083">
    <property type="protein sequence ID" value="CAB3373254.1"/>
    <property type="molecule type" value="Genomic_DNA"/>
</dbReference>
<dbReference type="OrthoDB" id="407198at2759"/>
<accession>A0A8S1CP45</accession>
<dbReference type="GO" id="GO:0003676">
    <property type="term" value="F:nucleic acid binding"/>
    <property type="evidence" value="ECO:0007669"/>
    <property type="project" value="InterPro"/>
</dbReference>
<organism evidence="3 4">
    <name type="scientific">Cloeon dipterum</name>
    <dbReference type="NCBI Taxonomy" id="197152"/>
    <lineage>
        <taxon>Eukaryota</taxon>
        <taxon>Metazoa</taxon>
        <taxon>Ecdysozoa</taxon>
        <taxon>Arthropoda</taxon>
        <taxon>Hexapoda</taxon>
        <taxon>Insecta</taxon>
        <taxon>Pterygota</taxon>
        <taxon>Palaeoptera</taxon>
        <taxon>Ephemeroptera</taxon>
        <taxon>Pisciforma</taxon>
        <taxon>Baetidae</taxon>
        <taxon>Cloeon</taxon>
    </lineage>
</organism>
<dbReference type="Pfam" id="PF01693">
    <property type="entry name" value="Cauli_VI"/>
    <property type="match status" value="1"/>
</dbReference>
<evidence type="ECO:0000313" key="3">
    <source>
        <dbReference type="EMBL" id="CAB3373254.1"/>
    </source>
</evidence>
<feature type="region of interest" description="Disordered" evidence="1">
    <location>
        <begin position="75"/>
        <end position="135"/>
    </location>
</feature>
<keyword evidence="4" id="KW-1185">Reference proteome</keyword>
<dbReference type="Proteomes" id="UP000494165">
    <property type="component" value="Unassembled WGS sequence"/>
</dbReference>
<gene>
    <name evidence="3" type="ORF">CLODIP_2_CD03698</name>
</gene>
<feature type="compositionally biased region" description="Basic and acidic residues" evidence="1">
    <location>
        <begin position="123"/>
        <end position="135"/>
    </location>
</feature>
<comment type="caution">
    <text evidence="3">The sequence shown here is derived from an EMBL/GenBank/DDBJ whole genome shotgun (WGS) entry which is preliminary data.</text>
</comment>
<feature type="domain" description="Ribonuclease H1 N-terminal" evidence="2">
    <location>
        <begin position="5"/>
        <end position="48"/>
    </location>
</feature>
<dbReference type="InterPro" id="IPR011320">
    <property type="entry name" value="RNase_H1_N"/>
</dbReference>
<dbReference type="SUPFAM" id="SSF55658">
    <property type="entry name" value="L9 N-domain-like"/>
    <property type="match status" value="1"/>
</dbReference>
<dbReference type="InterPro" id="IPR037056">
    <property type="entry name" value="RNase_H1_N_sf"/>
</dbReference>
<protein>
    <recommendedName>
        <fullName evidence="2">Ribonuclease H1 N-terminal domain-containing protein</fullName>
    </recommendedName>
</protein>
<dbReference type="AlphaFoldDB" id="A0A8S1CP45"/>
<evidence type="ECO:0000313" key="4">
    <source>
        <dbReference type="Proteomes" id="UP000494165"/>
    </source>
</evidence>
<proteinExistence type="predicted"/>
<evidence type="ECO:0000256" key="1">
    <source>
        <dbReference type="SAM" id="MobiDB-lite"/>
    </source>
</evidence>
<sequence length="389" mass="44115">MIRLKIYAVGVGRKRGIFASRQECLKQTRGVSFSHYRSFSTLEDAEEYLDRYANVAIGTPNVNVSNSKFNQKMANNSAAEVKPVETRTTSSTKRTAAAAAAAEEGSSAQQSKKPKLRKFSKKRSSEKAEQPTKEELLKMNEEVERLRKKQSELKEEILKITQSVQETADSLYVLKEEISTLERYAEEMERDLNLSREISEPPNPKKHKTPSKAIRVKSYADHEDKNQCDCIEYDDDNYCKIYISGFINKNNPSSCLVGLGVFFGDDSKLNLSEPIYESMKYTINAQILAAVLACNVANLSNISKINIHTYCHAIYIFGTENNPAKHEGQHDWLDTRFKRQRCELLCLNEAKKNLDIKWTHVKGADAHGCRMAKQLAMKAANIIPWQNAE</sequence>
<feature type="compositionally biased region" description="Basic residues" evidence="1">
    <location>
        <begin position="112"/>
        <end position="122"/>
    </location>
</feature>
<reference evidence="3 4" key="1">
    <citation type="submission" date="2020-04" db="EMBL/GenBank/DDBJ databases">
        <authorList>
            <person name="Alioto T."/>
            <person name="Alioto T."/>
            <person name="Gomez Garrido J."/>
        </authorList>
    </citation>
    <scope>NUCLEOTIDE SEQUENCE [LARGE SCALE GENOMIC DNA]</scope>
</reference>
<dbReference type="Gene3D" id="3.40.970.10">
    <property type="entry name" value="Ribonuclease H1, N-terminal domain"/>
    <property type="match status" value="1"/>
</dbReference>